<keyword evidence="1" id="KW-1133">Transmembrane helix</keyword>
<evidence type="ECO:0000256" key="1">
    <source>
        <dbReference type="SAM" id="Phobius"/>
    </source>
</evidence>
<evidence type="ECO:0008006" key="4">
    <source>
        <dbReference type="Google" id="ProtNLM"/>
    </source>
</evidence>
<dbReference type="STRING" id="101091.A0A1C7NBW6"/>
<dbReference type="Pfam" id="PF06687">
    <property type="entry name" value="SUR7"/>
    <property type="match status" value="1"/>
</dbReference>
<feature type="transmembrane region" description="Helical" evidence="1">
    <location>
        <begin position="12"/>
        <end position="32"/>
    </location>
</feature>
<dbReference type="InterPro" id="IPR009571">
    <property type="entry name" value="SUR7/Rim9-like_fungi"/>
</dbReference>
<gene>
    <name evidence="2" type="ORF">A0J61_07110</name>
</gene>
<proteinExistence type="predicted"/>
<dbReference type="AlphaFoldDB" id="A0A1C7NBW6"/>
<accession>A0A1C7NBW6</accession>
<protein>
    <recommendedName>
        <fullName evidence="4">SUR7 family protein pun1</fullName>
    </recommendedName>
</protein>
<dbReference type="Proteomes" id="UP000093000">
    <property type="component" value="Unassembled WGS sequence"/>
</dbReference>
<feature type="transmembrane region" description="Helical" evidence="1">
    <location>
        <begin position="139"/>
        <end position="161"/>
    </location>
</feature>
<dbReference type="GO" id="GO:0005886">
    <property type="term" value="C:plasma membrane"/>
    <property type="evidence" value="ECO:0007669"/>
    <property type="project" value="InterPro"/>
</dbReference>
<keyword evidence="3" id="KW-1185">Reference proteome</keyword>
<feature type="transmembrane region" description="Helical" evidence="1">
    <location>
        <begin position="107"/>
        <end position="127"/>
    </location>
</feature>
<dbReference type="Gene3D" id="1.20.140.150">
    <property type="match status" value="1"/>
</dbReference>
<evidence type="ECO:0000313" key="2">
    <source>
        <dbReference type="EMBL" id="OBZ84844.1"/>
    </source>
</evidence>
<evidence type="ECO:0000313" key="3">
    <source>
        <dbReference type="Proteomes" id="UP000093000"/>
    </source>
</evidence>
<organism evidence="2 3">
    <name type="scientific">Choanephora cucurbitarum</name>
    <dbReference type="NCBI Taxonomy" id="101091"/>
    <lineage>
        <taxon>Eukaryota</taxon>
        <taxon>Fungi</taxon>
        <taxon>Fungi incertae sedis</taxon>
        <taxon>Mucoromycota</taxon>
        <taxon>Mucoromycotina</taxon>
        <taxon>Mucoromycetes</taxon>
        <taxon>Mucorales</taxon>
        <taxon>Mucorineae</taxon>
        <taxon>Choanephoraceae</taxon>
        <taxon>Choanephoroideae</taxon>
        <taxon>Choanephora</taxon>
    </lineage>
</organism>
<keyword evidence="1" id="KW-0812">Transmembrane</keyword>
<reference evidence="2 3" key="1">
    <citation type="submission" date="2016-03" db="EMBL/GenBank/DDBJ databases">
        <title>Choanephora cucurbitarum.</title>
        <authorList>
            <person name="Min B."/>
            <person name="Park H."/>
            <person name="Park J.-H."/>
            <person name="Shin H.-D."/>
            <person name="Choi I.-G."/>
        </authorList>
    </citation>
    <scope>NUCLEOTIDE SEQUENCE [LARGE SCALE GENOMIC DNA]</scope>
    <source>
        <strain evidence="2 3">KUS-F28377</strain>
    </source>
</reference>
<dbReference type="EMBL" id="LUGH01000463">
    <property type="protein sequence ID" value="OBZ84844.1"/>
    <property type="molecule type" value="Genomic_DNA"/>
</dbReference>
<sequence length="216" mass="24269">MSTFSRILEGTASLFIFAAIVLELFTLLGNTYDKPFLRDLYVIRLTQNSTTDFIDLGLWNSCNGTDGQVLYCDIPQPAFIWTNATGIDKFTSDAFDGYSPVFQANFILYWIGVGFTLLAFVFSVMTWSNNRRFDYTKTAIVTFFGFLIMLAVFCITIVMGARIANTAFLSDTTNASHIGPATWTTLGAMVGLLYATAFYCLSCSFRHRDTRKYDNI</sequence>
<feature type="transmembrane region" description="Helical" evidence="1">
    <location>
        <begin position="181"/>
        <end position="201"/>
    </location>
</feature>
<dbReference type="OrthoDB" id="2327445at2759"/>
<keyword evidence="1" id="KW-0472">Membrane</keyword>
<dbReference type="InParanoid" id="A0A1C7NBW6"/>
<name>A0A1C7NBW6_9FUNG</name>
<comment type="caution">
    <text evidence="2">The sequence shown here is derived from an EMBL/GenBank/DDBJ whole genome shotgun (WGS) entry which is preliminary data.</text>
</comment>